<sequence length="337" mass="37108">MDPSKLRVAFIGAGKQANWRHYPPVSSFPDVEIAALCDFHPEKAAETAQRWGITKTYQDYKQMLEEINPQAVFIITSPTDVFEPTSYALSQGRHVFIEKPPGLNLNQIQVLSHYAEMNKSLTMVGFQRRFVPAMTALKARVEDRGPIHSVIVANLKSTSNLDRHTGAGILDQLTSDGMHAVDNLRWLAGSDVEWVTSSVRTLYIPGPVANDVLAQVEFSNGVIGQLHYSLVSGGASIQPGATAAGYFRAEVHGKNISATVDADRQSTIVADSGEQEIFDSKVFGISAGSEPEHWLGFWHQARHFIDCVKESRNPSSNFADAVKTWELIHRIYESAGA</sequence>
<dbReference type="Pfam" id="PF22725">
    <property type="entry name" value="GFO_IDH_MocA_C3"/>
    <property type="match status" value="1"/>
</dbReference>
<dbReference type="AlphaFoldDB" id="A0A381ZZ81"/>
<comment type="similarity">
    <text evidence="1">Belongs to the Gfo/Idh/MocA family.</text>
</comment>
<dbReference type="Gene3D" id="3.30.360.10">
    <property type="entry name" value="Dihydrodipicolinate Reductase, domain 2"/>
    <property type="match status" value="1"/>
</dbReference>
<gene>
    <name evidence="5" type="ORF">METZ01_LOCUS147469</name>
</gene>
<evidence type="ECO:0000259" key="4">
    <source>
        <dbReference type="Pfam" id="PF22725"/>
    </source>
</evidence>
<dbReference type="PANTHER" id="PTHR43708">
    <property type="entry name" value="CONSERVED EXPRESSED OXIDOREDUCTASE (EUROFUNG)"/>
    <property type="match status" value="1"/>
</dbReference>
<name>A0A381ZZ81_9ZZZZ</name>
<dbReference type="SUPFAM" id="SSF55347">
    <property type="entry name" value="Glyceraldehyde-3-phosphate dehydrogenase-like, C-terminal domain"/>
    <property type="match status" value="1"/>
</dbReference>
<evidence type="ECO:0000256" key="2">
    <source>
        <dbReference type="ARBA" id="ARBA00023002"/>
    </source>
</evidence>
<dbReference type="GO" id="GO:0000166">
    <property type="term" value="F:nucleotide binding"/>
    <property type="evidence" value="ECO:0007669"/>
    <property type="project" value="InterPro"/>
</dbReference>
<dbReference type="GO" id="GO:0016491">
    <property type="term" value="F:oxidoreductase activity"/>
    <property type="evidence" value="ECO:0007669"/>
    <property type="project" value="UniProtKB-KW"/>
</dbReference>
<organism evidence="5">
    <name type="scientific">marine metagenome</name>
    <dbReference type="NCBI Taxonomy" id="408172"/>
    <lineage>
        <taxon>unclassified sequences</taxon>
        <taxon>metagenomes</taxon>
        <taxon>ecological metagenomes</taxon>
    </lineage>
</organism>
<reference evidence="5" key="1">
    <citation type="submission" date="2018-05" db="EMBL/GenBank/DDBJ databases">
        <authorList>
            <person name="Lanie J.A."/>
            <person name="Ng W.-L."/>
            <person name="Kazmierczak K.M."/>
            <person name="Andrzejewski T.M."/>
            <person name="Davidsen T.M."/>
            <person name="Wayne K.J."/>
            <person name="Tettelin H."/>
            <person name="Glass J.I."/>
            <person name="Rusch D."/>
            <person name="Podicherti R."/>
            <person name="Tsui H.-C.T."/>
            <person name="Winkler M.E."/>
        </authorList>
    </citation>
    <scope>NUCLEOTIDE SEQUENCE</scope>
</reference>
<dbReference type="InterPro" id="IPR051317">
    <property type="entry name" value="Gfo/Idh/MocA_oxidoreduct"/>
</dbReference>
<dbReference type="Gene3D" id="3.40.50.720">
    <property type="entry name" value="NAD(P)-binding Rossmann-like Domain"/>
    <property type="match status" value="1"/>
</dbReference>
<dbReference type="PANTHER" id="PTHR43708:SF5">
    <property type="entry name" value="CONSERVED EXPRESSED OXIDOREDUCTASE (EUROFUNG)-RELATED"/>
    <property type="match status" value="1"/>
</dbReference>
<evidence type="ECO:0008006" key="6">
    <source>
        <dbReference type="Google" id="ProtNLM"/>
    </source>
</evidence>
<accession>A0A381ZZ81</accession>
<evidence type="ECO:0000259" key="3">
    <source>
        <dbReference type="Pfam" id="PF01408"/>
    </source>
</evidence>
<evidence type="ECO:0000313" key="5">
    <source>
        <dbReference type="EMBL" id="SVA94615.1"/>
    </source>
</evidence>
<feature type="domain" description="GFO/IDH/MocA-like oxidoreductase" evidence="4">
    <location>
        <begin position="161"/>
        <end position="255"/>
    </location>
</feature>
<evidence type="ECO:0000256" key="1">
    <source>
        <dbReference type="ARBA" id="ARBA00010928"/>
    </source>
</evidence>
<feature type="domain" description="Gfo/Idh/MocA-like oxidoreductase N-terminal" evidence="3">
    <location>
        <begin position="6"/>
        <end position="126"/>
    </location>
</feature>
<dbReference type="SUPFAM" id="SSF51735">
    <property type="entry name" value="NAD(P)-binding Rossmann-fold domains"/>
    <property type="match status" value="1"/>
</dbReference>
<dbReference type="Pfam" id="PF01408">
    <property type="entry name" value="GFO_IDH_MocA"/>
    <property type="match status" value="1"/>
</dbReference>
<dbReference type="InterPro" id="IPR055170">
    <property type="entry name" value="GFO_IDH_MocA-like_dom"/>
</dbReference>
<protein>
    <recommendedName>
        <fullName evidence="6">Gfo/Idh/MocA-like oxidoreductase N-terminal domain-containing protein</fullName>
    </recommendedName>
</protein>
<proteinExistence type="inferred from homology"/>
<keyword evidence="2" id="KW-0560">Oxidoreductase</keyword>
<dbReference type="EMBL" id="UINC01023278">
    <property type="protein sequence ID" value="SVA94615.1"/>
    <property type="molecule type" value="Genomic_DNA"/>
</dbReference>
<dbReference type="InterPro" id="IPR036291">
    <property type="entry name" value="NAD(P)-bd_dom_sf"/>
</dbReference>
<dbReference type="InterPro" id="IPR000683">
    <property type="entry name" value="Gfo/Idh/MocA-like_OxRdtase_N"/>
</dbReference>